<dbReference type="GO" id="GO:0005886">
    <property type="term" value="C:plasma membrane"/>
    <property type="evidence" value="ECO:0007669"/>
    <property type="project" value="InterPro"/>
</dbReference>
<protein>
    <submittedName>
        <fullName evidence="6">LPS export ABC transporter periplasmic protein LptC</fullName>
    </submittedName>
</protein>
<accession>A0A6P1DR72</accession>
<keyword evidence="3" id="KW-0812">Transmembrane</keyword>
<dbReference type="PANTHER" id="PTHR37481:SF1">
    <property type="entry name" value="LIPOPOLYSACCHARIDE EXPORT SYSTEM PROTEIN LPTC"/>
    <property type="match status" value="1"/>
</dbReference>
<keyword evidence="7" id="KW-1185">Reference proteome</keyword>
<evidence type="ECO:0000256" key="4">
    <source>
        <dbReference type="ARBA" id="ARBA00022989"/>
    </source>
</evidence>
<dbReference type="RefSeq" id="WP_164652066.1">
    <property type="nucleotide sequence ID" value="NZ_JAAIJR010000005.1"/>
</dbReference>
<dbReference type="InterPro" id="IPR010664">
    <property type="entry name" value="LipoPS_assembly_LptC-rel"/>
</dbReference>
<keyword evidence="2" id="KW-0997">Cell inner membrane</keyword>
<sequence>MTRYAPHANGYGWSRRQLLLLALLGAIGLTAWWLLHTSAQETPLLGARQRLPDYVVRDFSAVETDASGRPSRKLIAQELRHFASEDVSELTQPRMELFQTEGPPWTARARTGTVFDSGERVRLSGNVQLDREGDGDYRPTHLETEQIDILRAEALAETDLPVSIRSDGDTLTAQGMRLWYNEPTRSTFHGRARIRLAPEEESQP</sequence>
<reference evidence="7" key="1">
    <citation type="journal article" date="2020" name="Microbiol. Resour. Announc.">
        <title>Draft Genome Sequences of Thiorhodococcus mannitoliphagus and Thiorhodococcus minor, Purple Sulfur Photosynthetic Bacteria in the Gammaproteobacterial Family Chromatiaceae.</title>
        <authorList>
            <person name="Aviles F.A."/>
            <person name="Meyer T.E."/>
            <person name="Kyndt J.A."/>
        </authorList>
    </citation>
    <scope>NUCLEOTIDE SEQUENCE [LARGE SCALE GENOMIC DNA]</scope>
    <source>
        <strain evidence="7">DSM 18266</strain>
    </source>
</reference>
<dbReference type="InterPro" id="IPR026265">
    <property type="entry name" value="LptC"/>
</dbReference>
<reference evidence="6 7" key="2">
    <citation type="submission" date="2020-02" db="EMBL/GenBank/DDBJ databases">
        <title>Genome sequences of Thiorhodococcus mannitoliphagus and Thiorhodococcus minor, purple sulfur photosynthetic bacteria in the gammaproteobacterial family, Chromatiaceae.</title>
        <authorList>
            <person name="Aviles F.A."/>
            <person name="Meyer T.E."/>
            <person name="Kyndt J.A."/>
        </authorList>
    </citation>
    <scope>NUCLEOTIDE SEQUENCE [LARGE SCALE GENOMIC DNA]</scope>
    <source>
        <strain evidence="6 7">DSM 18266</strain>
    </source>
</reference>
<dbReference type="NCBIfam" id="TIGR04409">
    <property type="entry name" value="LptC_YrbK"/>
    <property type="match status" value="1"/>
</dbReference>
<comment type="caution">
    <text evidence="6">The sequence shown here is derived from an EMBL/GenBank/DDBJ whole genome shotgun (WGS) entry which is preliminary data.</text>
</comment>
<dbReference type="GO" id="GO:0030288">
    <property type="term" value="C:outer membrane-bounded periplasmic space"/>
    <property type="evidence" value="ECO:0007669"/>
    <property type="project" value="TreeGrafter"/>
</dbReference>
<dbReference type="AlphaFoldDB" id="A0A6P1DR72"/>
<dbReference type="EMBL" id="JAAIJR010000005">
    <property type="protein sequence ID" value="NEX19166.1"/>
    <property type="molecule type" value="Genomic_DNA"/>
</dbReference>
<dbReference type="PANTHER" id="PTHR37481">
    <property type="entry name" value="LIPOPOLYSACCHARIDE EXPORT SYSTEM PROTEIN LPTC"/>
    <property type="match status" value="1"/>
</dbReference>
<evidence type="ECO:0000256" key="5">
    <source>
        <dbReference type="ARBA" id="ARBA00023136"/>
    </source>
</evidence>
<gene>
    <name evidence="6" type="primary">lptC</name>
    <name evidence="6" type="ORF">G3480_02370</name>
</gene>
<dbReference type="Pfam" id="PF06835">
    <property type="entry name" value="LptC"/>
    <property type="match status" value="1"/>
</dbReference>
<proteinExistence type="predicted"/>
<dbReference type="GO" id="GO:0015221">
    <property type="term" value="F:lipopolysaccharide transmembrane transporter activity"/>
    <property type="evidence" value="ECO:0007669"/>
    <property type="project" value="InterPro"/>
</dbReference>
<keyword evidence="4" id="KW-1133">Transmembrane helix</keyword>
<name>A0A6P1DR72_9GAMM</name>
<keyword evidence="1" id="KW-1003">Cell membrane</keyword>
<evidence type="ECO:0000256" key="3">
    <source>
        <dbReference type="ARBA" id="ARBA00022692"/>
    </source>
</evidence>
<evidence type="ECO:0000313" key="6">
    <source>
        <dbReference type="EMBL" id="NEX19166.1"/>
    </source>
</evidence>
<evidence type="ECO:0000313" key="7">
    <source>
        <dbReference type="Proteomes" id="UP000471640"/>
    </source>
</evidence>
<organism evidence="6 7">
    <name type="scientific">Thiorhodococcus mannitoliphagus</name>
    <dbReference type="NCBI Taxonomy" id="329406"/>
    <lineage>
        <taxon>Bacteria</taxon>
        <taxon>Pseudomonadati</taxon>
        <taxon>Pseudomonadota</taxon>
        <taxon>Gammaproteobacteria</taxon>
        <taxon>Chromatiales</taxon>
        <taxon>Chromatiaceae</taxon>
        <taxon>Thiorhodococcus</taxon>
    </lineage>
</organism>
<dbReference type="Proteomes" id="UP000471640">
    <property type="component" value="Unassembled WGS sequence"/>
</dbReference>
<dbReference type="GO" id="GO:0017089">
    <property type="term" value="F:glycolipid transfer activity"/>
    <property type="evidence" value="ECO:0007669"/>
    <property type="project" value="TreeGrafter"/>
</dbReference>
<evidence type="ECO:0000256" key="1">
    <source>
        <dbReference type="ARBA" id="ARBA00022475"/>
    </source>
</evidence>
<evidence type="ECO:0000256" key="2">
    <source>
        <dbReference type="ARBA" id="ARBA00022519"/>
    </source>
</evidence>
<keyword evidence="5" id="KW-0472">Membrane</keyword>
<dbReference type="Gene3D" id="2.60.450.10">
    <property type="entry name" value="Lipopolysaccharide (LPS) transport protein A like domain"/>
    <property type="match status" value="1"/>
</dbReference>
<dbReference type="InterPro" id="IPR052363">
    <property type="entry name" value="LPS_export_LptC"/>
</dbReference>